<dbReference type="Gene3D" id="2.30.30.110">
    <property type="match status" value="1"/>
</dbReference>
<accession>A0A561R3U5</accession>
<sequence length="107" mass="11559">MRRGDLVPVAVSGDFGKPRPALLIQSDLFQETGTVTVLLISGEIVDAPLIRLTVPPTEANGLKKISQLMIDKAMSAKRDKLGIPFGRLDDETMLSATRLLAVFLNLA</sequence>
<dbReference type="GO" id="GO:0003677">
    <property type="term" value="F:DNA binding"/>
    <property type="evidence" value="ECO:0007669"/>
    <property type="project" value="InterPro"/>
</dbReference>
<name>A0A561R3U5_9HYPH</name>
<dbReference type="EMBL" id="VIWP01000002">
    <property type="protein sequence ID" value="TWF57271.1"/>
    <property type="molecule type" value="Genomic_DNA"/>
</dbReference>
<comment type="caution">
    <text evidence="1">The sequence shown here is derived from an EMBL/GenBank/DDBJ whole genome shotgun (WGS) entry which is preliminary data.</text>
</comment>
<proteinExistence type="predicted"/>
<keyword evidence="2" id="KW-1185">Reference proteome</keyword>
<dbReference type="OrthoDB" id="3196747at2"/>
<organism evidence="1 2">
    <name type="scientific">Neorhizobium alkalisoli</name>
    <dbReference type="NCBI Taxonomy" id="528178"/>
    <lineage>
        <taxon>Bacteria</taxon>
        <taxon>Pseudomonadati</taxon>
        <taxon>Pseudomonadota</taxon>
        <taxon>Alphaproteobacteria</taxon>
        <taxon>Hyphomicrobiales</taxon>
        <taxon>Rhizobiaceae</taxon>
        <taxon>Rhizobium/Agrobacterium group</taxon>
        <taxon>Neorhizobium</taxon>
    </lineage>
</organism>
<dbReference type="InterPro" id="IPR011067">
    <property type="entry name" value="Plasmid_toxin/cell-grow_inhib"/>
</dbReference>
<dbReference type="AlphaFoldDB" id="A0A561R3U5"/>
<dbReference type="RefSeq" id="WP_145635671.1">
    <property type="nucleotide sequence ID" value="NZ_VIWP01000002.1"/>
</dbReference>
<dbReference type="Pfam" id="PF02452">
    <property type="entry name" value="PemK_toxin"/>
    <property type="match status" value="1"/>
</dbReference>
<evidence type="ECO:0000313" key="1">
    <source>
        <dbReference type="EMBL" id="TWF57271.1"/>
    </source>
</evidence>
<dbReference type="Proteomes" id="UP000320653">
    <property type="component" value="Unassembled WGS sequence"/>
</dbReference>
<protein>
    <submittedName>
        <fullName evidence="1">Transcriptional modulator of MazE/toxin MazF</fullName>
    </submittedName>
</protein>
<dbReference type="InterPro" id="IPR003477">
    <property type="entry name" value="PemK-like"/>
</dbReference>
<reference evidence="1 2" key="1">
    <citation type="submission" date="2019-06" db="EMBL/GenBank/DDBJ databases">
        <title>Sorghum-associated microbial communities from plants grown in Nebraska, USA.</title>
        <authorList>
            <person name="Schachtman D."/>
        </authorList>
    </citation>
    <scope>NUCLEOTIDE SEQUENCE [LARGE SCALE GENOMIC DNA]</scope>
    <source>
        <strain evidence="1 2">1225</strain>
    </source>
</reference>
<evidence type="ECO:0000313" key="2">
    <source>
        <dbReference type="Proteomes" id="UP000320653"/>
    </source>
</evidence>
<dbReference type="SUPFAM" id="SSF50118">
    <property type="entry name" value="Cell growth inhibitor/plasmid maintenance toxic component"/>
    <property type="match status" value="1"/>
</dbReference>
<gene>
    <name evidence="1" type="ORF">FHW37_102914</name>
</gene>